<protein>
    <submittedName>
        <fullName evidence="1">Uncharacterized protein</fullName>
    </submittedName>
</protein>
<keyword evidence="2" id="KW-1185">Reference proteome</keyword>
<accession>A0A1Y2HSR1</accession>
<comment type="caution">
    <text evidence="1">The sequence shown here is derived from an EMBL/GenBank/DDBJ whole genome shotgun (WGS) entry which is preliminary data.</text>
</comment>
<evidence type="ECO:0000313" key="1">
    <source>
        <dbReference type="EMBL" id="ORZ36753.1"/>
    </source>
</evidence>
<dbReference type="EMBL" id="MCFL01000015">
    <property type="protein sequence ID" value="ORZ36753.1"/>
    <property type="molecule type" value="Genomic_DNA"/>
</dbReference>
<dbReference type="AlphaFoldDB" id="A0A1Y2HSR1"/>
<reference evidence="1 2" key="1">
    <citation type="submission" date="2016-07" db="EMBL/GenBank/DDBJ databases">
        <title>Pervasive Adenine N6-methylation of Active Genes in Fungi.</title>
        <authorList>
            <consortium name="DOE Joint Genome Institute"/>
            <person name="Mondo S.J."/>
            <person name="Dannebaum R.O."/>
            <person name="Kuo R.C."/>
            <person name="Labutti K."/>
            <person name="Haridas S."/>
            <person name="Kuo A."/>
            <person name="Salamov A."/>
            <person name="Ahrendt S.R."/>
            <person name="Lipzen A."/>
            <person name="Sullivan W."/>
            <person name="Andreopoulos W.B."/>
            <person name="Clum A."/>
            <person name="Lindquist E."/>
            <person name="Daum C."/>
            <person name="Ramamoorthy G.K."/>
            <person name="Gryganskyi A."/>
            <person name="Culley D."/>
            <person name="Magnuson J.K."/>
            <person name="James T.Y."/>
            <person name="O'Malley M.A."/>
            <person name="Stajich J.E."/>
            <person name="Spatafora J.W."/>
            <person name="Visel A."/>
            <person name="Grigoriev I.V."/>
        </authorList>
    </citation>
    <scope>NUCLEOTIDE SEQUENCE [LARGE SCALE GENOMIC DNA]</scope>
    <source>
        <strain evidence="1 2">PL171</strain>
    </source>
</reference>
<organism evidence="1 2">
    <name type="scientific">Catenaria anguillulae PL171</name>
    <dbReference type="NCBI Taxonomy" id="765915"/>
    <lineage>
        <taxon>Eukaryota</taxon>
        <taxon>Fungi</taxon>
        <taxon>Fungi incertae sedis</taxon>
        <taxon>Blastocladiomycota</taxon>
        <taxon>Blastocladiomycetes</taxon>
        <taxon>Blastocladiales</taxon>
        <taxon>Catenariaceae</taxon>
        <taxon>Catenaria</taxon>
    </lineage>
</organism>
<proteinExistence type="predicted"/>
<dbReference type="Proteomes" id="UP000193411">
    <property type="component" value="Unassembled WGS sequence"/>
</dbReference>
<gene>
    <name evidence="1" type="ORF">BCR44DRAFT_1059059</name>
</gene>
<name>A0A1Y2HSR1_9FUNG</name>
<sequence length="93" mass="10065">MSGGQWIEDSRMADPRVGPPWRLPALCVRARNVNAVQKGREGGGPLQARSWWRASMDECPVHLGGWVAAWGIIGGTYIGKAGTVRKVIVRAIA</sequence>
<evidence type="ECO:0000313" key="2">
    <source>
        <dbReference type="Proteomes" id="UP000193411"/>
    </source>
</evidence>